<reference evidence="2" key="1">
    <citation type="journal article" date="2019" name="Int. J. Syst. Evol. Microbiol.">
        <title>The Global Catalogue of Microorganisms (GCM) 10K type strain sequencing project: providing services to taxonomists for standard genome sequencing and annotation.</title>
        <authorList>
            <consortium name="The Broad Institute Genomics Platform"/>
            <consortium name="The Broad Institute Genome Sequencing Center for Infectious Disease"/>
            <person name="Wu L."/>
            <person name="Ma J."/>
        </authorList>
    </citation>
    <scope>NUCLEOTIDE SEQUENCE [LARGE SCALE GENOMIC DNA]</scope>
    <source>
        <strain evidence="2">CCM 7403</strain>
    </source>
</reference>
<dbReference type="Proteomes" id="UP000630594">
    <property type="component" value="Unassembled WGS sequence"/>
</dbReference>
<gene>
    <name evidence="1" type="ORF">GCM10007231_16490</name>
</gene>
<evidence type="ECO:0000313" key="2">
    <source>
        <dbReference type="Proteomes" id="UP000630594"/>
    </source>
</evidence>
<sequence length="110" mass="12269">MEPAMSNDMLRNTTCEYCLRYQSVTPTVLVMTTSTPSSHLTHDELSTTTELVADCREVVSSLRLERVVEAVSRPAPSIHFEDYPREVVKNEIQVSAAAARIANALHLHLD</sequence>
<keyword evidence="2" id="KW-1185">Reference proteome</keyword>
<dbReference type="EMBL" id="BMCK01000002">
    <property type="protein sequence ID" value="GGD18108.1"/>
    <property type="molecule type" value="Genomic_DNA"/>
</dbReference>
<name>A0ABQ1Q7T4_9ACTN</name>
<evidence type="ECO:0000313" key="1">
    <source>
        <dbReference type="EMBL" id="GGD18108.1"/>
    </source>
</evidence>
<proteinExistence type="predicted"/>
<comment type="caution">
    <text evidence="1">The sequence shown here is derived from an EMBL/GenBank/DDBJ whole genome shotgun (WGS) entry which is preliminary data.</text>
</comment>
<protein>
    <submittedName>
        <fullName evidence="1">Uncharacterized protein</fullName>
    </submittedName>
</protein>
<accession>A0ABQ1Q7T4</accession>
<organism evidence="1 2">
    <name type="scientific">Nocardioides daphniae</name>
    <dbReference type="NCBI Taxonomy" id="402297"/>
    <lineage>
        <taxon>Bacteria</taxon>
        <taxon>Bacillati</taxon>
        <taxon>Actinomycetota</taxon>
        <taxon>Actinomycetes</taxon>
        <taxon>Propionibacteriales</taxon>
        <taxon>Nocardioidaceae</taxon>
        <taxon>Nocardioides</taxon>
    </lineage>
</organism>